<dbReference type="RefSeq" id="WP_349277096.1">
    <property type="nucleotide sequence ID" value="NZ_CBCSCU010000014.1"/>
</dbReference>
<feature type="transmembrane region" description="Helical" evidence="2">
    <location>
        <begin position="31"/>
        <end position="49"/>
    </location>
</feature>
<dbReference type="PANTHER" id="PTHR33269">
    <property type="entry name" value="NADH-UBIQUINONE OXIDOREDUCTASE CHAIN 6"/>
    <property type="match status" value="1"/>
</dbReference>
<protein>
    <recommendedName>
        <fullName evidence="2">NADH-quinone oxidoreductase subunit J</fullName>
        <ecNumber evidence="2">7.1.1.-</ecNumber>
    </recommendedName>
</protein>
<dbReference type="GO" id="GO:0048038">
    <property type="term" value="F:quinone binding"/>
    <property type="evidence" value="ECO:0007669"/>
    <property type="project" value="UniProtKB-UniRule"/>
</dbReference>
<dbReference type="Pfam" id="PF00499">
    <property type="entry name" value="Oxidored_q3"/>
    <property type="match status" value="1"/>
</dbReference>
<sequence length="221" mass="24046">MDAKTGLFYVFAAVLLFAAFRVITARNPVHAALFLVLAFFQAAAVWILLKAEFLAITLVLVYVGAVMVLFLFVVMMLDINLDSVRKGFWKHFPLAGAVGAIIALEMSYVLMGGFREPPQGASVPVSGQLAAQVSNTKELGKVLYTQYIYPLEIAAVILLVAIIAAIALTLRERKDSKRTNPADQVRVKSQDRVRLVKMKSVVTAPTMASVSVAASVEEKKS</sequence>
<dbReference type="EC" id="7.1.1.-" evidence="2"/>
<accession>A0AAU7LPF8</accession>
<feature type="transmembrane region" description="Helical" evidence="2">
    <location>
        <begin position="6"/>
        <end position="24"/>
    </location>
</feature>
<gene>
    <name evidence="3" type="ORF">ABLV49_13390</name>
</gene>
<keyword evidence="2" id="KW-0472">Membrane</keyword>
<evidence type="ECO:0000256" key="1">
    <source>
        <dbReference type="ARBA" id="ARBA00005698"/>
    </source>
</evidence>
<dbReference type="GO" id="GO:0005886">
    <property type="term" value="C:plasma membrane"/>
    <property type="evidence" value="ECO:0007669"/>
    <property type="project" value="UniProtKB-SubCell"/>
</dbReference>
<feature type="transmembrane region" description="Helical" evidence="2">
    <location>
        <begin position="55"/>
        <end position="79"/>
    </location>
</feature>
<evidence type="ECO:0000313" key="3">
    <source>
        <dbReference type="EMBL" id="XBP68893.1"/>
    </source>
</evidence>
<dbReference type="AlphaFoldDB" id="A0AAU7LPF8"/>
<dbReference type="GO" id="GO:0008137">
    <property type="term" value="F:NADH dehydrogenase (ubiquinone) activity"/>
    <property type="evidence" value="ECO:0007669"/>
    <property type="project" value="UniProtKB-UniRule"/>
</dbReference>
<feature type="transmembrane region" description="Helical" evidence="2">
    <location>
        <begin position="91"/>
        <end position="111"/>
    </location>
</feature>
<keyword evidence="2" id="KW-0520">NAD</keyword>
<keyword evidence="2" id="KW-0874">Quinone</keyword>
<dbReference type="InterPro" id="IPR001457">
    <property type="entry name" value="NADH_UbQ/plastoQ_OxRdtase_su6"/>
</dbReference>
<dbReference type="Gene3D" id="1.20.120.1200">
    <property type="entry name" value="NADH-ubiquinone/plastoquinone oxidoreductase chain 6, subunit NuoJ"/>
    <property type="match status" value="1"/>
</dbReference>
<name>A0AAU7LPF8_9BURK</name>
<dbReference type="InterPro" id="IPR042106">
    <property type="entry name" value="Nuo/plastoQ_OxRdtase_6_NuoJ"/>
</dbReference>
<comment type="catalytic activity">
    <reaction evidence="2">
        <text>a quinone + NADH + 5 H(+)(in) = a quinol + NAD(+) + 4 H(+)(out)</text>
        <dbReference type="Rhea" id="RHEA:57888"/>
        <dbReference type="ChEBI" id="CHEBI:15378"/>
        <dbReference type="ChEBI" id="CHEBI:24646"/>
        <dbReference type="ChEBI" id="CHEBI:57540"/>
        <dbReference type="ChEBI" id="CHEBI:57945"/>
        <dbReference type="ChEBI" id="CHEBI:132124"/>
    </reaction>
</comment>
<organism evidence="3">
    <name type="scientific">Polaromonas hydrogenivorans</name>
    <dbReference type="NCBI Taxonomy" id="335476"/>
    <lineage>
        <taxon>Bacteria</taxon>
        <taxon>Pseudomonadati</taxon>
        <taxon>Pseudomonadota</taxon>
        <taxon>Betaproteobacteria</taxon>
        <taxon>Burkholderiales</taxon>
        <taxon>Comamonadaceae</taxon>
        <taxon>Polaromonas</taxon>
    </lineage>
</organism>
<keyword evidence="2" id="KW-0812">Transmembrane</keyword>
<evidence type="ECO:0000256" key="2">
    <source>
        <dbReference type="RuleBase" id="RU004429"/>
    </source>
</evidence>
<comment type="function">
    <text evidence="2">NDH-1 shuttles electrons from NADH, via FMN and iron-sulfur (Fe-S) centers, to quinones in the respiratory chain. Couples the redox reaction to proton translocation (for every two electrons transferred, four hydrogen ions are translocated across the cytoplasmic membrane), and thus conserves the redox energy in a proton gradient.</text>
</comment>
<comment type="subcellular location">
    <subcellularLocation>
        <location evidence="2">Cell membrane</location>
        <topology evidence="2">Multi-pass membrane protein</topology>
    </subcellularLocation>
</comment>
<reference evidence="3" key="1">
    <citation type="submission" date="2024-05" db="EMBL/GenBank/DDBJ databases">
        <authorList>
            <person name="Bunk B."/>
            <person name="Swiderski J."/>
            <person name="Sproer C."/>
            <person name="Thiel V."/>
        </authorList>
    </citation>
    <scope>NUCLEOTIDE SEQUENCE</scope>
    <source>
        <strain evidence="3">DSM 17735</strain>
    </source>
</reference>
<keyword evidence="2" id="KW-1003">Cell membrane</keyword>
<keyword evidence="2" id="KW-1133">Transmembrane helix</keyword>
<feature type="transmembrane region" description="Helical" evidence="2">
    <location>
        <begin position="147"/>
        <end position="170"/>
    </location>
</feature>
<proteinExistence type="inferred from homology"/>
<dbReference type="PANTHER" id="PTHR33269:SF17">
    <property type="entry name" value="NADH-UBIQUINONE OXIDOREDUCTASE CHAIN 6"/>
    <property type="match status" value="1"/>
</dbReference>
<dbReference type="EMBL" id="CP157675">
    <property type="protein sequence ID" value="XBP68893.1"/>
    <property type="molecule type" value="Genomic_DNA"/>
</dbReference>
<dbReference type="NCBIfam" id="NF005164">
    <property type="entry name" value="PRK06638.1-4"/>
    <property type="match status" value="1"/>
</dbReference>
<comment type="similarity">
    <text evidence="1 2">Belongs to the complex I subunit 6 family.</text>
</comment>
<keyword evidence="3" id="KW-0560">Oxidoreductase</keyword>
<dbReference type="GO" id="GO:0016491">
    <property type="term" value="F:oxidoreductase activity"/>
    <property type="evidence" value="ECO:0007669"/>
    <property type="project" value="UniProtKB-KW"/>
</dbReference>